<proteinExistence type="predicted"/>
<evidence type="ECO:0000313" key="1">
    <source>
        <dbReference type="EMBL" id="CAA6805583.1"/>
    </source>
</evidence>
<dbReference type="AlphaFoldDB" id="A0A6S6SB32"/>
<accession>A0A6S6SB32</accession>
<name>A0A6S6SB32_9BACT</name>
<dbReference type="InterPro" id="IPR021011">
    <property type="entry name" value="HobA"/>
</dbReference>
<sequence length="182" mass="21413">MQQLLKWTLETIRDEESCFSWMEEHRYEWSPLVRNACKQTVEGKTVLILTDENRKWFAKYITNAINSLANDRPLLPFFELTACFPQISSIQSTQELELLEDMLELSYPNGYYIWYIGRGDHPYTKLSYRSDDSFLWLLDGEVQNSFNLRSSDPKLDIKLLQLYKLFDATLSAVLFGDIDLET</sequence>
<reference evidence="1" key="1">
    <citation type="submission" date="2020-01" db="EMBL/GenBank/DDBJ databases">
        <authorList>
            <person name="Meier V. D."/>
            <person name="Meier V D."/>
        </authorList>
    </citation>
    <scope>NUCLEOTIDE SEQUENCE</scope>
    <source>
        <strain evidence="1">HLG_WM_MAG_01</strain>
    </source>
</reference>
<protein>
    <submittedName>
        <fullName evidence="1">DNA replication regulator family</fullName>
    </submittedName>
</protein>
<gene>
    <name evidence="1" type="ORF">HELGO_WM3015</name>
</gene>
<organism evidence="1">
    <name type="scientific">uncultured Sulfurovum sp</name>
    <dbReference type="NCBI Taxonomy" id="269237"/>
    <lineage>
        <taxon>Bacteria</taxon>
        <taxon>Pseudomonadati</taxon>
        <taxon>Campylobacterota</taxon>
        <taxon>Epsilonproteobacteria</taxon>
        <taxon>Campylobacterales</taxon>
        <taxon>Sulfurovaceae</taxon>
        <taxon>Sulfurovum</taxon>
        <taxon>environmental samples</taxon>
    </lineage>
</organism>
<dbReference type="EMBL" id="CACVAS010000036">
    <property type="protein sequence ID" value="CAA6805583.1"/>
    <property type="molecule type" value="Genomic_DNA"/>
</dbReference>
<dbReference type="InterPro" id="IPR038381">
    <property type="entry name" value="HobA_sf"/>
</dbReference>
<dbReference type="Gene3D" id="3.40.50.11670">
    <property type="entry name" value="DNA replication regulator HobA"/>
    <property type="match status" value="1"/>
</dbReference>
<dbReference type="Pfam" id="PF12163">
    <property type="entry name" value="HobA"/>
    <property type="match status" value="1"/>
</dbReference>